<evidence type="ECO:0000259" key="1">
    <source>
        <dbReference type="Pfam" id="PF13229"/>
    </source>
</evidence>
<reference evidence="2 3" key="1">
    <citation type="submission" date="2023-08" db="EMBL/GenBank/DDBJ databases">
        <authorList>
            <person name="Park J.-S."/>
        </authorList>
    </citation>
    <scope>NUCLEOTIDE SEQUENCE [LARGE SCALE GENOMIC DNA]</scope>
    <source>
        <strain evidence="2 3">2205SS18-9</strain>
    </source>
</reference>
<dbReference type="SMART" id="SM00710">
    <property type="entry name" value="PbH1"/>
    <property type="match status" value="15"/>
</dbReference>
<feature type="domain" description="Right handed beta helix" evidence="1">
    <location>
        <begin position="69"/>
        <end position="206"/>
    </location>
</feature>
<evidence type="ECO:0000313" key="3">
    <source>
        <dbReference type="Proteomes" id="UP001231941"/>
    </source>
</evidence>
<organism evidence="2 3">
    <name type="scientific">Chengkuizengella axinellae</name>
    <dbReference type="NCBI Taxonomy" id="3064388"/>
    <lineage>
        <taxon>Bacteria</taxon>
        <taxon>Bacillati</taxon>
        <taxon>Bacillota</taxon>
        <taxon>Bacilli</taxon>
        <taxon>Bacillales</taxon>
        <taxon>Paenibacillaceae</taxon>
        <taxon>Chengkuizengella</taxon>
    </lineage>
</organism>
<protein>
    <submittedName>
        <fullName evidence="2">Right-handed parallel beta-helix repeat-containing protein</fullName>
    </submittedName>
</protein>
<evidence type="ECO:0000313" key="2">
    <source>
        <dbReference type="EMBL" id="MDP5275352.1"/>
    </source>
</evidence>
<comment type="caution">
    <text evidence="2">The sequence shown here is derived from an EMBL/GenBank/DDBJ whole genome shotgun (WGS) entry which is preliminary data.</text>
</comment>
<gene>
    <name evidence="2" type="ORF">Q5Y73_14680</name>
</gene>
<accession>A0ABT9J179</accession>
<keyword evidence="3" id="KW-1185">Reference proteome</keyword>
<dbReference type="Proteomes" id="UP001231941">
    <property type="component" value="Unassembled WGS sequence"/>
</dbReference>
<dbReference type="RefSeq" id="WP_305992661.1">
    <property type="nucleotide sequence ID" value="NZ_JAVAMP010000007.1"/>
</dbReference>
<dbReference type="InterPro" id="IPR039448">
    <property type="entry name" value="Beta_helix"/>
</dbReference>
<dbReference type="Gene3D" id="2.160.20.10">
    <property type="entry name" value="Single-stranded right-handed beta-helix, Pectin lyase-like"/>
    <property type="match status" value="3"/>
</dbReference>
<proteinExistence type="predicted"/>
<dbReference type="InterPro" id="IPR006626">
    <property type="entry name" value="PbH1"/>
</dbReference>
<dbReference type="SUPFAM" id="SSF51126">
    <property type="entry name" value="Pectin lyase-like"/>
    <property type="match status" value="3"/>
</dbReference>
<feature type="domain" description="Right handed beta helix" evidence="1">
    <location>
        <begin position="210"/>
        <end position="316"/>
    </location>
</feature>
<dbReference type="InterPro" id="IPR012334">
    <property type="entry name" value="Pectin_lyas_fold"/>
</dbReference>
<dbReference type="InterPro" id="IPR011050">
    <property type="entry name" value="Pectin_lyase_fold/virulence"/>
</dbReference>
<name>A0ABT9J179_9BACL</name>
<dbReference type="EMBL" id="JAVAMP010000007">
    <property type="protein sequence ID" value="MDP5275352.1"/>
    <property type="molecule type" value="Genomic_DNA"/>
</dbReference>
<sequence length="692" mass="73963">MVINVPEDELTINAALGIASRGDTIRVAAITCNESIIISGANLNQIRIVGAGIGKTIINGTGLPAGSIGINILDSSLVKIENLSVRCFSGTGIMIESNENIIHKVEVAENGEEGISIVSNGSRNMIMSSEINRNILDGIFIINGSIKNYVVSNCISNNLREGIRVVGDNNLVLKNIIKGNLEEGVTARAANNLIINNLILNNLSGVGNNANDFVFANKIFKNKNDGIENRSVMNLYWANDIRCNGDTGIRLRGGAQHRVINNTIINSGNIGIEIVEGINDNLIDNNCIKNNVNQGILINPNSNDNVIRSNQLVGNTPDLNDEGMGTLFDANSCTTSEPPGLCNEINEIFVNEGESIQAAIDNVPEEGFTIRLGKGTFNESLTINNIGGNQDKIRIVGAGRGKTIIDGTDLPGETGIDIEASFITIENLTVQKFDSHGIRMSSDDNILQCVNTVDNVDDGILIEGGGQRNLIIHCKSSRNTGDSADGIDVNGNNNYIVCSQFKGNGDAGICLNGSFNLVFQNVCDGNSGAGITTTVTANENFIICNTAINQTGLDGFDIESDACLILWNKACGNMDDGFEVNNNSLVWGNVSANNMDNGIDVDGFENRLIQNIVQNHNEEGIIVFQNSDSNIVDNNKLINSKLAGILLESNDNAVRSNCLKGNNPDIQDSGMDNVIDENICQTSNQSGVCEDN</sequence>
<dbReference type="Pfam" id="PF13229">
    <property type="entry name" value="Beta_helix"/>
    <property type="match status" value="2"/>
</dbReference>